<sequence>MEQSVSKLARRHASTRQQWLLGMELRRCRRKERQELGVRNWALGTRHLERALRRGAMRLGARSRGASSQECRVLSVRHCLLDVVHWAQQLGVVCWVQPLGAVHWVQPLDIIRYELSIRRRRWV</sequence>
<organism evidence="1 2">
    <name type="scientific">Ilex paraguariensis</name>
    <name type="common">yerba mate</name>
    <dbReference type="NCBI Taxonomy" id="185542"/>
    <lineage>
        <taxon>Eukaryota</taxon>
        <taxon>Viridiplantae</taxon>
        <taxon>Streptophyta</taxon>
        <taxon>Embryophyta</taxon>
        <taxon>Tracheophyta</taxon>
        <taxon>Spermatophyta</taxon>
        <taxon>Magnoliopsida</taxon>
        <taxon>eudicotyledons</taxon>
        <taxon>Gunneridae</taxon>
        <taxon>Pentapetalae</taxon>
        <taxon>asterids</taxon>
        <taxon>campanulids</taxon>
        <taxon>Aquifoliales</taxon>
        <taxon>Aquifoliaceae</taxon>
        <taxon>Ilex</taxon>
    </lineage>
</organism>
<accession>A0ABC8RUH3</accession>
<name>A0ABC8RUH3_9AQUA</name>
<keyword evidence="2" id="KW-1185">Reference proteome</keyword>
<protein>
    <submittedName>
        <fullName evidence="1">Uncharacterized protein</fullName>
    </submittedName>
</protein>
<dbReference type="Proteomes" id="UP001642360">
    <property type="component" value="Unassembled WGS sequence"/>
</dbReference>
<reference evidence="1 2" key="1">
    <citation type="submission" date="2024-02" db="EMBL/GenBank/DDBJ databases">
        <authorList>
            <person name="Vignale AGUSTIN F."/>
            <person name="Sosa J E."/>
            <person name="Modenutti C."/>
        </authorList>
    </citation>
    <scope>NUCLEOTIDE SEQUENCE [LARGE SCALE GENOMIC DNA]</scope>
</reference>
<dbReference type="AlphaFoldDB" id="A0ABC8RUH3"/>
<dbReference type="EMBL" id="CAUOFW020001773">
    <property type="protein sequence ID" value="CAK9148638.1"/>
    <property type="molecule type" value="Genomic_DNA"/>
</dbReference>
<evidence type="ECO:0000313" key="2">
    <source>
        <dbReference type="Proteomes" id="UP001642360"/>
    </source>
</evidence>
<gene>
    <name evidence="1" type="ORF">ILEXP_LOCUS16602</name>
</gene>
<evidence type="ECO:0000313" key="1">
    <source>
        <dbReference type="EMBL" id="CAK9148638.1"/>
    </source>
</evidence>
<comment type="caution">
    <text evidence="1">The sequence shown here is derived from an EMBL/GenBank/DDBJ whole genome shotgun (WGS) entry which is preliminary data.</text>
</comment>
<proteinExistence type="predicted"/>